<dbReference type="RefSeq" id="XP_005538161.1">
    <property type="nucleotide sequence ID" value="XM_005538104.1"/>
</dbReference>
<reference evidence="2 3" key="1">
    <citation type="journal article" date="2004" name="Nature">
        <title>Genome sequence of the ultrasmall unicellular red alga Cyanidioschyzon merolae 10D.</title>
        <authorList>
            <person name="Matsuzaki M."/>
            <person name="Misumi O."/>
            <person name="Shin-i T."/>
            <person name="Maruyama S."/>
            <person name="Takahara M."/>
            <person name="Miyagishima S."/>
            <person name="Mori T."/>
            <person name="Nishida K."/>
            <person name="Yagisawa F."/>
            <person name="Nishida K."/>
            <person name="Yoshida Y."/>
            <person name="Nishimura Y."/>
            <person name="Nakao S."/>
            <person name="Kobayashi T."/>
            <person name="Momoyama Y."/>
            <person name="Higashiyama T."/>
            <person name="Minoda A."/>
            <person name="Sano M."/>
            <person name="Nomoto H."/>
            <person name="Oishi K."/>
            <person name="Hayashi H."/>
            <person name="Ohta F."/>
            <person name="Nishizaka S."/>
            <person name="Haga S."/>
            <person name="Miura S."/>
            <person name="Morishita T."/>
            <person name="Kabeya Y."/>
            <person name="Terasawa K."/>
            <person name="Suzuki Y."/>
            <person name="Ishii Y."/>
            <person name="Asakawa S."/>
            <person name="Takano H."/>
            <person name="Ohta N."/>
            <person name="Kuroiwa H."/>
            <person name="Tanaka K."/>
            <person name="Shimizu N."/>
            <person name="Sugano S."/>
            <person name="Sato N."/>
            <person name="Nozaki H."/>
            <person name="Ogasawara N."/>
            <person name="Kohara Y."/>
            <person name="Kuroiwa T."/>
        </authorList>
    </citation>
    <scope>NUCLEOTIDE SEQUENCE [LARGE SCALE GENOMIC DNA]</scope>
    <source>
        <strain evidence="2 3">10D</strain>
    </source>
</reference>
<gene>
    <name evidence="2" type="ORF">CYME_CMQ239C</name>
</gene>
<keyword evidence="3" id="KW-1185">Reference proteome</keyword>
<dbReference type="GeneID" id="16996453"/>
<evidence type="ECO:0000313" key="2">
    <source>
        <dbReference type="EMBL" id="BAM82125.1"/>
    </source>
</evidence>
<name>M1V6E3_CYAM1</name>
<dbReference type="Proteomes" id="UP000007014">
    <property type="component" value="Chromosome 17"/>
</dbReference>
<protein>
    <submittedName>
        <fullName evidence="2">Uncharacterized protein</fullName>
    </submittedName>
</protein>
<feature type="region of interest" description="Disordered" evidence="1">
    <location>
        <begin position="42"/>
        <end position="65"/>
    </location>
</feature>
<sequence length="178" mass="20310">MSSDALANEAPVNYDLLRQLSHSLPELWEFYESVICAPSNMRPSEGRVPTSLDSQEHAQGTYPTRPVVERPLHAAPKPPVSLQRRQRVADRIWEHLWTKAREASPTFRAARALLARIVERLEVLMYRRAVDGSTYANMASHLVRRIRSWDVERIASVETLFLYLSATFVHDMLGNTNG</sequence>
<dbReference type="KEGG" id="cme:CYME_CMQ239C"/>
<evidence type="ECO:0000256" key="1">
    <source>
        <dbReference type="SAM" id="MobiDB-lite"/>
    </source>
</evidence>
<dbReference type="EMBL" id="AP006499">
    <property type="protein sequence ID" value="BAM82125.1"/>
    <property type="molecule type" value="Genomic_DNA"/>
</dbReference>
<proteinExistence type="predicted"/>
<dbReference type="Gramene" id="CMQ239CT">
    <property type="protein sequence ID" value="CMQ239CT"/>
    <property type="gene ID" value="CMQ239C"/>
</dbReference>
<dbReference type="HOGENOM" id="CLU_1512708_0_0_1"/>
<reference evidence="2 3" key="2">
    <citation type="journal article" date="2007" name="BMC Biol.">
        <title>A 100%-complete sequence reveals unusually simple genomic features in the hot-spring red alga Cyanidioschyzon merolae.</title>
        <authorList>
            <person name="Nozaki H."/>
            <person name="Takano H."/>
            <person name="Misumi O."/>
            <person name="Terasawa K."/>
            <person name="Matsuzaki M."/>
            <person name="Maruyama S."/>
            <person name="Nishida K."/>
            <person name="Yagisawa F."/>
            <person name="Yoshida Y."/>
            <person name="Fujiwara T."/>
            <person name="Takio S."/>
            <person name="Tamura K."/>
            <person name="Chung S.J."/>
            <person name="Nakamura S."/>
            <person name="Kuroiwa H."/>
            <person name="Tanaka K."/>
            <person name="Sato N."/>
            <person name="Kuroiwa T."/>
        </authorList>
    </citation>
    <scope>NUCLEOTIDE SEQUENCE [LARGE SCALE GENOMIC DNA]</scope>
    <source>
        <strain evidence="2 3">10D</strain>
    </source>
</reference>
<dbReference type="OrthoDB" id="10534024at2759"/>
<accession>M1V6E3</accession>
<organism evidence="2 3">
    <name type="scientific">Cyanidioschyzon merolae (strain NIES-3377 / 10D)</name>
    <name type="common">Unicellular red alga</name>
    <dbReference type="NCBI Taxonomy" id="280699"/>
    <lineage>
        <taxon>Eukaryota</taxon>
        <taxon>Rhodophyta</taxon>
        <taxon>Bangiophyceae</taxon>
        <taxon>Cyanidiales</taxon>
        <taxon>Cyanidiaceae</taxon>
        <taxon>Cyanidioschyzon</taxon>
    </lineage>
</organism>
<feature type="compositionally biased region" description="Polar residues" evidence="1">
    <location>
        <begin position="51"/>
        <end position="62"/>
    </location>
</feature>
<dbReference type="AlphaFoldDB" id="M1V6E3"/>
<evidence type="ECO:0000313" key="3">
    <source>
        <dbReference type="Proteomes" id="UP000007014"/>
    </source>
</evidence>